<organism evidence="4 5">
    <name type="scientific">Lysobacter soli</name>
    <dbReference type="NCBI Taxonomy" id="453783"/>
    <lineage>
        <taxon>Bacteria</taxon>
        <taxon>Pseudomonadati</taxon>
        <taxon>Pseudomonadota</taxon>
        <taxon>Gammaproteobacteria</taxon>
        <taxon>Lysobacterales</taxon>
        <taxon>Lysobacteraceae</taxon>
        <taxon>Lysobacter</taxon>
    </lineage>
</organism>
<evidence type="ECO:0000313" key="4">
    <source>
        <dbReference type="EMBL" id="RDY67189.1"/>
    </source>
</evidence>
<feature type="chain" id="PRO_5017553823" evidence="2">
    <location>
        <begin position="29"/>
        <end position="276"/>
    </location>
</feature>
<dbReference type="RefSeq" id="WP_115842560.1">
    <property type="nucleotide sequence ID" value="NZ_CP183976.1"/>
</dbReference>
<evidence type="ECO:0000313" key="5">
    <source>
        <dbReference type="Proteomes" id="UP000256829"/>
    </source>
</evidence>
<dbReference type="SUPFAM" id="SSF53474">
    <property type="entry name" value="alpha/beta-Hydrolases"/>
    <property type="match status" value="1"/>
</dbReference>
<dbReference type="Gene3D" id="3.40.50.1820">
    <property type="entry name" value="alpha/beta hydrolase"/>
    <property type="match status" value="1"/>
</dbReference>
<dbReference type="InterPro" id="IPR050955">
    <property type="entry name" value="Plant_Biomass_Hydrol_Est"/>
</dbReference>
<evidence type="ECO:0000256" key="1">
    <source>
        <dbReference type="ARBA" id="ARBA00022729"/>
    </source>
</evidence>
<dbReference type="PANTHER" id="PTHR43037:SF1">
    <property type="entry name" value="BLL1128 PROTEIN"/>
    <property type="match status" value="1"/>
</dbReference>
<dbReference type="PROSITE" id="PS51257">
    <property type="entry name" value="PROKAR_LIPOPROTEIN"/>
    <property type="match status" value="1"/>
</dbReference>
<reference evidence="4 5" key="1">
    <citation type="submission" date="2018-08" db="EMBL/GenBank/DDBJ databases">
        <title>Lysobacter soli KCTC 22011, whole genome shotgun sequence.</title>
        <authorList>
            <person name="Zhang X."/>
            <person name="Feng G."/>
            <person name="Zhu H."/>
        </authorList>
    </citation>
    <scope>NUCLEOTIDE SEQUENCE [LARGE SCALE GENOMIC DNA]</scope>
    <source>
        <strain evidence="4 5">KCTC 22011</strain>
    </source>
</reference>
<evidence type="ECO:0000256" key="2">
    <source>
        <dbReference type="SAM" id="SignalP"/>
    </source>
</evidence>
<dbReference type="GO" id="GO:0008236">
    <property type="term" value="F:serine-type peptidase activity"/>
    <property type="evidence" value="ECO:0007669"/>
    <property type="project" value="InterPro"/>
</dbReference>
<accession>A0A3D8VD49</accession>
<comment type="caution">
    <text evidence="4">The sequence shown here is derived from an EMBL/GenBank/DDBJ whole genome shotgun (WGS) entry which is preliminary data.</text>
</comment>
<gene>
    <name evidence="4" type="ORF">DX912_11030</name>
</gene>
<dbReference type="AlphaFoldDB" id="A0A3D8VD49"/>
<feature type="domain" description="Peptidase S9 prolyl oligopeptidase catalytic" evidence="3">
    <location>
        <begin position="126"/>
        <end position="174"/>
    </location>
</feature>
<dbReference type="InterPro" id="IPR001375">
    <property type="entry name" value="Peptidase_S9_cat"/>
</dbReference>
<dbReference type="PANTHER" id="PTHR43037">
    <property type="entry name" value="UNNAMED PRODUCT-RELATED"/>
    <property type="match status" value="1"/>
</dbReference>
<proteinExistence type="predicted"/>
<dbReference type="Pfam" id="PF00326">
    <property type="entry name" value="Peptidase_S9"/>
    <property type="match status" value="1"/>
</dbReference>
<dbReference type="InterPro" id="IPR029058">
    <property type="entry name" value="AB_hydrolase_fold"/>
</dbReference>
<protein>
    <submittedName>
        <fullName evidence="4">Phospholipase</fullName>
    </submittedName>
</protein>
<sequence>MPSFPRSAFSLLTRLAVVALALALAACATTPREVPPGRFVERSVVVDGGSHRYQVFVPSRQAGGKHPATVLFLHGSGERGTDNQRQVDVGLGPFVREHAKTFPAIVVFPQSPDGTSWTGTQARVALAALDAAIDEFDGDEDRIVLTGMSRGGYGVLELAIMEPRRFAALVPVCGGITQPPALKEHLQVEGVALAPDPFLAAAQKLQKLPVWAFHGGKDDVVTPDQSRHFVEALRNVGGNVRYTEFAELGHNSWDAAYATPELWTWAFAQQRKGGLF</sequence>
<evidence type="ECO:0000259" key="3">
    <source>
        <dbReference type="Pfam" id="PF00326"/>
    </source>
</evidence>
<keyword evidence="5" id="KW-1185">Reference proteome</keyword>
<feature type="signal peptide" evidence="2">
    <location>
        <begin position="1"/>
        <end position="28"/>
    </location>
</feature>
<name>A0A3D8VD49_9GAMM</name>
<dbReference type="Proteomes" id="UP000256829">
    <property type="component" value="Unassembled WGS sequence"/>
</dbReference>
<keyword evidence="1 2" id="KW-0732">Signal</keyword>
<dbReference type="GO" id="GO:0006508">
    <property type="term" value="P:proteolysis"/>
    <property type="evidence" value="ECO:0007669"/>
    <property type="project" value="InterPro"/>
</dbReference>
<dbReference type="EMBL" id="QTJR01000006">
    <property type="protein sequence ID" value="RDY67189.1"/>
    <property type="molecule type" value="Genomic_DNA"/>
</dbReference>